<sequence length="380" mass="41738">MKIALVGRGFSTSWGGAERVGVNLATSLKEAGHSVALYSARADPAVAGIEVTQVEASGFSSALKVLGFNKGVGKLLRCSDQDVIVGLTQIYPLDIYRAGGGVYAHWMRLRYPSFYQRLLKYIFAPVHPAMLRLEKKIMAPGNCRYVITNSKLVKGHMESCFGVPPEKIRVIYNGIDHSVFNPELRRHRKEVRERLGIGEQDVVALFVSNNWKRKGFGTIVRAMARAPYLKVLVVGRGSTALQNAAVKRMGLGGGGGGNLFFAGASQKVEEYYGAADFFVLPTRYDPCSNACLEAMASGLPVITTTENGASEFIKEGRNGYILDMWSDDDKLAEFFMRFKVQGERKRMGRAAAAAVKDLTIENCTSQIIELCELVMREKAT</sequence>
<protein>
    <recommendedName>
        <fullName evidence="1">Glycosyltransferase subfamily 4-like N-terminal domain-containing protein</fullName>
    </recommendedName>
</protein>
<dbReference type="PANTHER" id="PTHR12526">
    <property type="entry name" value="GLYCOSYLTRANSFERASE"/>
    <property type="match status" value="1"/>
</dbReference>
<dbReference type="CDD" id="cd03801">
    <property type="entry name" value="GT4_PimA-like"/>
    <property type="match status" value="1"/>
</dbReference>
<proteinExistence type="predicted"/>
<accession>A0A3B0V6P8</accession>
<reference evidence="2" key="1">
    <citation type="submission" date="2018-06" db="EMBL/GenBank/DDBJ databases">
        <authorList>
            <person name="Zhirakovskaya E."/>
        </authorList>
    </citation>
    <scope>NUCLEOTIDE SEQUENCE</scope>
</reference>
<dbReference type="PANTHER" id="PTHR12526:SF623">
    <property type="entry name" value="WABG"/>
    <property type="match status" value="1"/>
</dbReference>
<dbReference type="Pfam" id="PF13439">
    <property type="entry name" value="Glyco_transf_4"/>
    <property type="match status" value="1"/>
</dbReference>
<dbReference type="EMBL" id="UOEZ01000035">
    <property type="protein sequence ID" value="VAW35983.1"/>
    <property type="molecule type" value="Genomic_DNA"/>
</dbReference>
<name>A0A3B0V6P8_9ZZZZ</name>
<dbReference type="SUPFAM" id="SSF53756">
    <property type="entry name" value="UDP-Glycosyltransferase/glycogen phosphorylase"/>
    <property type="match status" value="1"/>
</dbReference>
<dbReference type="GO" id="GO:0016757">
    <property type="term" value="F:glycosyltransferase activity"/>
    <property type="evidence" value="ECO:0007669"/>
    <property type="project" value="TreeGrafter"/>
</dbReference>
<feature type="domain" description="Glycosyltransferase subfamily 4-like N-terminal" evidence="1">
    <location>
        <begin position="14"/>
        <end position="178"/>
    </location>
</feature>
<dbReference type="AlphaFoldDB" id="A0A3B0V6P8"/>
<dbReference type="Pfam" id="PF13692">
    <property type="entry name" value="Glyco_trans_1_4"/>
    <property type="match status" value="1"/>
</dbReference>
<evidence type="ECO:0000313" key="2">
    <source>
        <dbReference type="EMBL" id="VAW35983.1"/>
    </source>
</evidence>
<dbReference type="Gene3D" id="3.40.50.2000">
    <property type="entry name" value="Glycogen Phosphorylase B"/>
    <property type="match status" value="2"/>
</dbReference>
<evidence type="ECO:0000259" key="1">
    <source>
        <dbReference type="Pfam" id="PF13439"/>
    </source>
</evidence>
<organism evidence="2">
    <name type="scientific">hydrothermal vent metagenome</name>
    <dbReference type="NCBI Taxonomy" id="652676"/>
    <lineage>
        <taxon>unclassified sequences</taxon>
        <taxon>metagenomes</taxon>
        <taxon>ecological metagenomes</taxon>
    </lineage>
</organism>
<dbReference type="InterPro" id="IPR028098">
    <property type="entry name" value="Glyco_trans_4-like_N"/>
</dbReference>
<gene>
    <name evidence="2" type="ORF">MNBD_DELTA02-303</name>
</gene>